<dbReference type="KEGG" id="cyj:Cyan7822_3836"/>
<dbReference type="SUPFAM" id="SSF47413">
    <property type="entry name" value="lambda repressor-like DNA-binding domains"/>
    <property type="match status" value="1"/>
</dbReference>
<dbReference type="AlphaFoldDB" id="E0UJ65"/>
<evidence type="ECO:0008006" key="3">
    <source>
        <dbReference type="Google" id="ProtNLM"/>
    </source>
</evidence>
<protein>
    <recommendedName>
        <fullName evidence="3">HTH cro/C1-type domain-containing protein</fullName>
    </recommendedName>
</protein>
<accession>E0UJ65</accession>
<evidence type="ECO:0000313" key="2">
    <source>
        <dbReference type="Proteomes" id="UP000008206"/>
    </source>
</evidence>
<dbReference type="GO" id="GO:0003677">
    <property type="term" value="F:DNA binding"/>
    <property type="evidence" value="ECO:0007669"/>
    <property type="project" value="InterPro"/>
</dbReference>
<dbReference type="EMBL" id="CP002198">
    <property type="protein sequence ID" value="ADN15768.1"/>
    <property type="molecule type" value="Genomic_DNA"/>
</dbReference>
<proteinExistence type="predicted"/>
<sequence>MLDELLEQWGFETYNEFADFLGIHRQTLWRYRQGIRELQLNTEQMQKLQKLLKQAKRDILDLPLDWYLDKKDQDENTWEEPKAKK</sequence>
<dbReference type="OrthoDB" id="465980at2"/>
<dbReference type="Proteomes" id="UP000008206">
    <property type="component" value="Chromosome"/>
</dbReference>
<dbReference type="STRING" id="497965.Cyan7822_3836"/>
<evidence type="ECO:0000313" key="1">
    <source>
        <dbReference type="EMBL" id="ADN15768.1"/>
    </source>
</evidence>
<keyword evidence="2" id="KW-1185">Reference proteome</keyword>
<dbReference type="InterPro" id="IPR010982">
    <property type="entry name" value="Lambda_DNA-bd_dom_sf"/>
</dbReference>
<name>E0UJ65_GLOV7</name>
<gene>
    <name evidence="1" type="ordered locus">Cyan7822_3836</name>
</gene>
<reference evidence="2" key="1">
    <citation type="journal article" date="2011" name="MBio">
        <title>Novel metabolic attributes of the genus Cyanothece, comprising a group of unicellular nitrogen-fixing Cyanobacteria.</title>
        <authorList>
            <person name="Bandyopadhyay A."/>
            <person name="Elvitigala T."/>
            <person name="Welsh E."/>
            <person name="Stockel J."/>
            <person name="Liberton M."/>
            <person name="Min H."/>
            <person name="Sherman L.A."/>
            <person name="Pakrasi H.B."/>
        </authorList>
    </citation>
    <scope>NUCLEOTIDE SEQUENCE [LARGE SCALE GENOMIC DNA]</scope>
    <source>
        <strain evidence="2">PCC 7822</strain>
    </source>
</reference>
<dbReference type="HOGENOM" id="CLU_184320_0_0_3"/>
<organism evidence="1 2">
    <name type="scientific">Gloeothece verrucosa (strain PCC 7822)</name>
    <name type="common">Cyanothece sp. (strain PCC 7822)</name>
    <dbReference type="NCBI Taxonomy" id="497965"/>
    <lineage>
        <taxon>Bacteria</taxon>
        <taxon>Bacillati</taxon>
        <taxon>Cyanobacteriota</taxon>
        <taxon>Cyanophyceae</taxon>
        <taxon>Oscillatoriophycideae</taxon>
        <taxon>Chroococcales</taxon>
        <taxon>Aphanothecaceae</taxon>
        <taxon>Gloeothece</taxon>
        <taxon>Gloeothece verrucosa</taxon>
    </lineage>
</organism>